<name>A0A7K1S7C8_9BACT</name>
<sequence>MIERKWLMLAFWVACLMAICYVVTTYLDDPQSHYFGLFVNVMLFMACVMMIRRLLTKDSD</sequence>
<keyword evidence="1" id="KW-0812">Transmembrane</keyword>
<dbReference type="EMBL" id="WPIN01000002">
    <property type="protein sequence ID" value="MVM29717.1"/>
    <property type="molecule type" value="Genomic_DNA"/>
</dbReference>
<gene>
    <name evidence="2" type="ORF">GO755_06715</name>
</gene>
<protein>
    <submittedName>
        <fullName evidence="2">Uncharacterized protein</fullName>
    </submittedName>
</protein>
<dbReference type="AlphaFoldDB" id="A0A7K1S7C8"/>
<accession>A0A7K1S7C8</accession>
<comment type="caution">
    <text evidence="2">The sequence shown here is derived from an EMBL/GenBank/DDBJ whole genome shotgun (WGS) entry which is preliminary data.</text>
</comment>
<evidence type="ECO:0000256" key="1">
    <source>
        <dbReference type="SAM" id="Phobius"/>
    </source>
</evidence>
<dbReference type="RefSeq" id="WP_157583949.1">
    <property type="nucleotide sequence ID" value="NZ_WPIN01000002.1"/>
</dbReference>
<dbReference type="Proteomes" id="UP000436006">
    <property type="component" value="Unassembled WGS sequence"/>
</dbReference>
<evidence type="ECO:0000313" key="2">
    <source>
        <dbReference type="EMBL" id="MVM29717.1"/>
    </source>
</evidence>
<keyword evidence="1" id="KW-1133">Transmembrane helix</keyword>
<feature type="transmembrane region" description="Helical" evidence="1">
    <location>
        <begin position="7"/>
        <end position="27"/>
    </location>
</feature>
<keyword evidence="3" id="KW-1185">Reference proteome</keyword>
<keyword evidence="1" id="KW-0472">Membrane</keyword>
<reference evidence="2 3" key="1">
    <citation type="submission" date="2019-12" db="EMBL/GenBank/DDBJ databases">
        <title>Spirosoma sp. HMF4905 genome sequencing and assembly.</title>
        <authorList>
            <person name="Kang H."/>
            <person name="Cha I."/>
            <person name="Kim H."/>
            <person name="Joh K."/>
        </authorList>
    </citation>
    <scope>NUCLEOTIDE SEQUENCE [LARGE SCALE GENOMIC DNA]</scope>
    <source>
        <strain evidence="2 3">HMF4905</strain>
    </source>
</reference>
<evidence type="ECO:0000313" key="3">
    <source>
        <dbReference type="Proteomes" id="UP000436006"/>
    </source>
</evidence>
<feature type="transmembrane region" description="Helical" evidence="1">
    <location>
        <begin position="33"/>
        <end position="51"/>
    </location>
</feature>
<organism evidence="2 3">
    <name type="scientific">Spirosoma arboris</name>
    <dbReference type="NCBI Taxonomy" id="2682092"/>
    <lineage>
        <taxon>Bacteria</taxon>
        <taxon>Pseudomonadati</taxon>
        <taxon>Bacteroidota</taxon>
        <taxon>Cytophagia</taxon>
        <taxon>Cytophagales</taxon>
        <taxon>Cytophagaceae</taxon>
        <taxon>Spirosoma</taxon>
    </lineage>
</organism>
<proteinExistence type="predicted"/>